<keyword evidence="3" id="KW-1185">Reference proteome</keyword>
<dbReference type="Proteomes" id="UP000002051">
    <property type="component" value="Chromosome 3"/>
</dbReference>
<evidence type="ECO:0000313" key="1">
    <source>
        <dbReference type="EMBL" id="AES71932.1"/>
    </source>
</evidence>
<accession>G7JAR5</accession>
<organism evidence="1 3">
    <name type="scientific">Medicago truncatula</name>
    <name type="common">Barrel medic</name>
    <name type="synonym">Medicago tribuloides</name>
    <dbReference type="NCBI Taxonomy" id="3880"/>
    <lineage>
        <taxon>Eukaryota</taxon>
        <taxon>Viridiplantae</taxon>
        <taxon>Streptophyta</taxon>
        <taxon>Embryophyta</taxon>
        <taxon>Tracheophyta</taxon>
        <taxon>Spermatophyta</taxon>
        <taxon>Magnoliopsida</taxon>
        <taxon>eudicotyledons</taxon>
        <taxon>Gunneridae</taxon>
        <taxon>Pentapetalae</taxon>
        <taxon>rosids</taxon>
        <taxon>fabids</taxon>
        <taxon>Fabales</taxon>
        <taxon>Fabaceae</taxon>
        <taxon>Papilionoideae</taxon>
        <taxon>50 kb inversion clade</taxon>
        <taxon>NPAAA clade</taxon>
        <taxon>Hologalegina</taxon>
        <taxon>IRL clade</taxon>
        <taxon>Trifolieae</taxon>
        <taxon>Medicago</taxon>
    </lineage>
</organism>
<dbReference type="EMBL" id="CM001219">
    <property type="protein sequence ID" value="AES71932.1"/>
    <property type="molecule type" value="Genomic_DNA"/>
</dbReference>
<reference evidence="2" key="3">
    <citation type="submission" date="2015-04" db="UniProtKB">
        <authorList>
            <consortium name="EnsemblPlants"/>
        </authorList>
    </citation>
    <scope>IDENTIFICATION</scope>
    <source>
        <strain evidence="2">cv. Jemalong A17</strain>
    </source>
</reference>
<reference evidence="1 3" key="1">
    <citation type="journal article" date="2011" name="Nature">
        <title>The Medicago genome provides insight into the evolution of rhizobial symbioses.</title>
        <authorList>
            <person name="Young N.D."/>
            <person name="Debelle F."/>
            <person name="Oldroyd G.E."/>
            <person name="Geurts R."/>
            <person name="Cannon S.B."/>
            <person name="Udvardi M.K."/>
            <person name="Benedito V.A."/>
            <person name="Mayer K.F."/>
            <person name="Gouzy J."/>
            <person name="Schoof H."/>
            <person name="Van de Peer Y."/>
            <person name="Proost S."/>
            <person name="Cook D.R."/>
            <person name="Meyers B.C."/>
            <person name="Spannagl M."/>
            <person name="Cheung F."/>
            <person name="De Mita S."/>
            <person name="Krishnakumar V."/>
            <person name="Gundlach H."/>
            <person name="Zhou S."/>
            <person name="Mudge J."/>
            <person name="Bharti A.K."/>
            <person name="Murray J.D."/>
            <person name="Naoumkina M.A."/>
            <person name="Rosen B."/>
            <person name="Silverstein K.A."/>
            <person name="Tang H."/>
            <person name="Rombauts S."/>
            <person name="Zhao P.X."/>
            <person name="Zhou P."/>
            <person name="Barbe V."/>
            <person name="Bardou P."/>
            <person name="Bechner M."/>
            <person name="Bellec A."/>
            <person name="Berger A."/>
            <person name="Berges H."/>
            <person name="Bidwell S."/>
            <person name="Bisseling T."/>
            <person name="Choisne N."/>
            <person name="Couloux A."/>
            <person name="Denny R."/>
            <person name="Deshpande S."/>
            <person name="Dai X."/>
            <person name="Doyle J.J."/>
            <person name="Dudez A.M."/>
            <person name="Farmer A.D."/>
            <person name="Fouteau S."/>
            <person name="Franken C."/>
            <person name="Gibelin C."/>
            <person name="Gish J."/>
            <person name="Goldstein S."/>
            <person name="Gonzalez A.J."/>
            <person name="Green P.J."/>
            <person name="Hallab A."/>
            <person name="Hartog M."/>
            <person name="Hua A."/>
            <person name="Humphray S.J."/>
            <person name="Jeong D.H."/>
            <person name="Jing Y."/>
            <person name="Jocker A."/>
            <person name="Kenton S.M."/>
            <person name="Kim D.J."/>
            <person name="Klee K."/>
            <person name="Lai H."/>
            <person name="Lang C."/>
            <person name="Lin S."/>
            <person name="Macmil S.L."/>
            <person name="Magdelenat G."/>
            <person name="Matthews L."/>
            <person name="McCorrison J."/>
            <person name="Monaghan E.L."/>
            <person name="Mun J.H."/>
            <person name="Najar F.Z."/>
            <person name="Nicholson C."/>
            <person name="Noirot C."/>
            <person name="O'Bleness M."/>
            <person name="Paule C.R."/>
            <person name="Poulain J."/>
            <person name="Prion F."/>
            <person name="Qin B."/>
            <person name="Qu C."/>
            <person name="Retzel E.F."/>
            <person name="Riddle C."/>
            <person name="Sallet E."/>
            <person name="Samain S."/>
            <person name="Samson N."/>
            <person name="Sanders I."/>
            <person name="Saurat O."/>
            <person name="Scarpelli C."/>
            <person name="Schiex T."/>
            <person name="Segurens B."/>
            <person name="Severin A.J."/>
            <person name="Sherrier D.J."/>
            <person name="Shi R."/>
            <person name="Sims S."/>
            <person name="Singer S.R."/>
            <person name="Sinharoy S."/>
            <person name="Sterck L."/>
            <person name="Viollet A."/>
            <person name="Wang B.B."/>
            <person name="Wang K."/>
            <person name="Wang M."/>
            <person name="Wang X."/>
            <person name="Warfsmann J."/>
            <person name="Weissenbach J."/>
            <person name="White D.D."/>
            <person name="White J.D."/>
            <person name="Wiley G.B."/>
            <person name="Wincker P."/>
            <person name="Xing Y."/>
            <person name="Yang L."/>
            <person name="Yao Z."/>
            <person name="Ying F."/>
            <person name="Zhai J."/>
            <person name="Zhou L."/>
            <person name="Zuber A."/>
            <person name="Denarie J."/>
            <person name="Dixon R.A."/>
            <person name="May G.D."/>
            <person name="Schwartz D.C."/>
            <person name="Rogers J."/>
            <person name="Quetier F."/>
            <person name="Town C.D."/>
            <person name="Roe B.A."/>
        </authorList>
    </citation>
    <scope>NUCLEOTIDE SEQUENCE [LARGE SCALE GENOMIC DNA]</scope>
    <source>
        <strain evidence="1">A17</strain>
        <strain evidence="2 3">cv. Jemalong A17</strain>
    </source>
</reference>
<protein>
    <submittedName>
        <fullName evidence="1 2">Uncharacterized protein</fullName>
    </submittedName>
</protein>
<reference evidence="1 3" key="2">
    <citation type="journal article" date="2014" name="BMC Genomics">
        <title>An improved genome release (version Mt4.0) for the model legume Medicago truncatula.</title>
        <authorList>
            <person name="Tang H."/>
            <person name="Krishnakumar V."/>
            <person name="Bidwell S."/>
            <person name="Rosen B."/>
            <person name="Chan A."/>
            <person name="Zhou S."/>
            <person name="Gentzbittel L."/>
            <person name="Childs K.L."/>
            <person name="Yandell M."/>
            <person name="Gundlach H."/>
            <person name="Mayer K.F."/>
            <person name="Schwartz D.C."/>
            <person name="Town C.D."/>
        </authorList>
    </citation>
    <scope>GENOME REANNOTATION</scope>
    <source>
        <strain evidence="2 3">cv. Jemalong A17</strain>
    </source>
</reference>
<evidence type="ECO:0000313" key="2">
    <source>
        <dbReference type="EnsemblPlants" id="AES71932"/>
    </source>
</evidence>
<dbReference type="HOGENOM" id="CLU_1973803_0_0_1"/>
<sequence length="127" mass="14469">MLATIDGIRLSRNVTLAKSVMVVMATYTMQNLLIMQGTRDDIDVVVGNFILGLGVCTSRKTNTNLFGKHVWVMIHNQDKLCMQLLPSKHVKILISFMWLSKQELIVLGDLPSKHQINLKRCYKIRIT</sequence>
<evidence type="ECO:0000313" key="3">
    <source>
        <dbReference type="Proteomes" id="UP000002051"/>
    </source>
</evidence>
<gene>
    <name evidence="1" type="ordered locus">MTR_3g084290</name>
</gene>
<dbReference type="EnsemblPlants" id="AES71932">
    <property type="protein sequence ID" value="AES71932"/>
    <property type="gene ID" value="MTR_3g084290"/>
</dbReference>
<name>G7JAR5_MEDTR</name>
<dbReference type="PaxDb" id="3880-AES71932"/>
<dbReference type="AlphaFoldDB" id="G7JAR5"/>
<proteinExistence type="predicted"/>